<comment type="function">
    <text evidence="3">Co-chaperone involved in the maturation of iron-sulfur cluster-containing proteins. Seems to help targeting proteins to be folded toward HscA.</text>
</comment>
<accession>A0ABS2GW60</accession>
<dbReference type="RefSeq" id="WP_205050543.1">
    <property type="nucleotide sequence ID" value="NZ_JACJKX010000011.1"/>
</dbReference>
<sequence length="165" mass="19117">MSQKDYFALLNQPQTYAVDSSSLESAKNALLSRLHPDRFVNCSALEKRLAQQLSVQINEAYRTLSDDLLRAQYLCKLRGYDVNEHRPMSESFLMRQMQCREALEACEQSQDESMRLALLREVRNAQGRLIETIRSAFDDQHDDLAAFEATRELMFNTKLLAQIQH</sequence>
<evidence type="ECO:0000256" key="3">
    <source>
        <dbReference type="ARBA" id="ARBA00025596"/>
    </source>
</evidence>
<dbReference type="Gene3D" id="1.20.1280.20">
    <property type="entry name" value="HscB, C-terminal domain"/>
    <property type="match status" value="1"/>
</dbReference>
<comment type="caution">
    <text evidence="5">The sequence shown here is derived from an EMBL/GenBank/DDBJ whole genome shotgun (WGS) entry which is preliminary data.</text>
</comment>
<dbReference type="Gene3D" id="1.10.287.110">
    <property type="entry name" value="DnaJ domain"/>
    <property type="match status" value="1"/>
</dbReference>
<reference evidence="5 6" key="1">
    <citation type="journal article" date="2021" name="Sci. Rep.">
        <title>The distribution of antibiotic resistance genes in chicken gut microbiota commensals.</title>
        <authorList>
            <person name="Juricova H."/>
            <person name="Matiasovicova J."/>
            <person name="Kubasova T."/>
            <person name="Cejkova D."/>
            <person name="Rychlik I."/>
        </authorList>
    </citation>
    <scope>NUCLEOTIDE SEQUENCE [LARGE SCALE GENOMIC DNA]</scope>
    <source>
        <strain evidence="5 6">An562</strain>
    </source>
</reference>
<evidence type="ECO:0000256" key="1">
    <source>
        <dbReference type="ARBA" id="ARBA00010476"/>
    </source>
</evidence>
<evidence type="ECO:0000313" key="6">
    <source>
        <dbReference type="Proteomes" id="UP000777002"/>
    </source>
</evidence>
<dbReference type="Proteomes" id="UP000777002">
    <property type="component" value="Unassembled WGS sequence"/>
</dbReference>
<keyword evidence="2" id="KW-0143">Chaperone</keyword>
<dbReference type="InterPro" id="IPR004640">
    <property type="entry name" value="HscB"/>
</dbReference>
<feature type="domain" description="J" evidence="4">
    <location>
        <begin position="5"/>
        <end position="77"/>
    </location>
</feature>
<dbReference type="NCBIfam" id="TIGR00714">
    <property type="entry name" value="hscB"/>
    <property type="match status" value="1"/>
</dbReference>
<dbReference type="InterPro" id="IPR036869">
    <property type="entry name" value="J_dom_sf"/>
</dbReference>
<dbReference type="SUPFAM" id="SSF47144">
    <property type="entry name" value="HSC20 (HSCB), C-terminal oligomerisation domain"/>
    <property type="match status" value="1"/>
</dbReference>
<comment type="similarity">
    <text evidence="1">Belongs to the HscB family.</text>
</comment>
<dbReference type="PROSITE" id="PS50076">
    <property type="entry name" value="DNAJ_2"/>
    <property type="match status" value="1"/>
</dbReference>
<name>A0ABS2GW60_9BURK</name>
<dbReference type="InterPro" id="IPR036386">
    <property type="entry name" value="HscB_C_sf"/>
</dbReference>
<evidence type="ECO:0000313" key="5">
    <source>
        <dbReference type="EMBL" id="MBM6928957.1"/>
    </source>
</evidence>
<dbReference type="InterPro" id="IPR001623">
    <property type="entry name" value="DnaJ_domain"/>
</dbReference>
<gene>
    <name evidence="5" type="primary">hscB</name>
    <name evidence="5" type="ORF">H5985_06725</name>
</gene>
<dbReference type="PANTHER" id="PTHR14021:SF15">
    <property type="entry name" value="IRON-SULFUR CLUSTER CO-CHAPERONE PROTEIN HSCB"/>
    <property type="match status" value="1"/>
</dbReference>
<organism evidence="5 6">
    <name type="scientific">Parasutterella secunda</name>
    <dbReference type="NCBI Taxonomy" id="626947"/>
    <lineage>
        <taxon>Bacteria</taxon>
        <taxon>Pseudomonadati</taxon>
        <taxon>Pseudomonadota</taxon>
        <taxon>Betaproteobacteria</taxon>
        <taxon>Burkholderiales</taxon>
        <taxon>Sutterellaceae</taxon>
        <taxon>Parasutterella</taxon>
    </lineage>
</organism>
<dbReference type="EMBL" id="JACJKX010000011">
    <property type="protein sequence ID" value="MBM6928957.1"/>
    <property type="molecule type" value="Genomic_DNA"/>
</dbReference>
<keyword evidence="6" id="KW-1185">Reference proteome</keyword>
<dbReference type="PANTHER" id="PTHR14021">
    <property type="entry name" value="IRON-SULFUR CLUSTER CO-CHAPERONE PROTEIN HSCB"/>
    <property type="match status" value="1"/>
</dbReference>
<dbReference type="CDD" id="cd06257">
    <property type="entry name" value="DnaJ"/>
    <property type="match status" value="1"/>
</dbReference>
<evidence type="ECO:0000256" key="2">
    <source>
        <dbReference type="ARBA" id="ARBA00023186"/>
    </source>
</evidence>
<proteinExistence type="inferred from homology"/>
<protein>
    <submittedName>
        <fullName evidence="5">Fe-S protein assembly co-chaperone HscB</fullName>
    </submittedName>
</protein>
<evidence type="ECO:0000259" key="4">
    <source>
        <dbReference type="PROSITE" id="PS50076"/>
    </source>
</evidence>
<dbReference type="Pfam" id="PF07743">
    <property type="entry name" value="HSCB_C"/>
    <property type="match status" value="1"/>
</dbReference>
<dbReference type="InterPro" id="IPR009073">
    <property type="entry name" value="HscB_oligo_C"/>
</dbReference>
<dbReference type="SUPFAM" id="SSF46565">
    <property type="entry name" value="Chaperone J-domain"/>
    <property type="match status" value="1"/>
</dbReference>